<dbReference type="AlphaFoldDB" id="A0A2H3CWF2"/>
<protein>
    <submittedName>
        <fullName evidence="2">Uncharacterized protein</fullName>
    </submittedName>
</protein>
<reference evidence="3" key="1">
    <citation type="journal article" date="2017" name="Nat. Ecol. Evol.">
        <title>Genome expansion and lineage-specific genetic innovations in the forest pathogenic fungi Armillaria.</title>
        <authorList>
            <person name="Sipos G."/>
            <person name="Prasanna A.N."/>
            <person name="Walter M.C."/>
            <person name="O'Connor E."/>
            <person name="Balint B."/>
            <person name="Krizsan K."/>
            <person name="Kiss B."/>
            <person name="Hess J."/>
            <person name="Varga T."/>
            <person name="Slot J."/>
            <person name="Riley R."/>
            <person name="Boka B."/>
            <person name="Rigling D."/>
            <person name="Barry K."/>
            <person name="Lee J."/>
            <person name="Mihaltcheva S."/>
            <person name="LaButti K."/>
            <person name="Lipzen A."/>
            <person name="Waldron R."/>
            <person name="Moloney N.M."/>
            <person name="Sperisen C."/>
            <person name="Kredics L."/>
            <person name="Vagvoelgyi C."/>
            <person name="Patrignani A."/>
            <person name="Fitzpatrick D."/>
            <person name="Nagy I."/>
            <person name="Doyle S."/>
            <person name="Anderson J.B."/>
            <person name="Grigoriev I.V."/>
            <person name="Gueldener U."/>
            <person name="Muensterkoetter M."/>
            <person name="Nagy L.G."/>
        </authorList>
    </citation>
    <scope>NUCLEOTIDE SEQUENCE [LARGE SCALE GENOMIC DNA]</scope>
    <source>
        <strain evidence="3">Ar21-2</strain>
    </source>
</reference>
<keyword evidence="1" id="KW-0732">Signal</keyword>
<dbReference type="EMBL" id="KZ293686">
    <property type="protein sequence ID" value="PBK86150.1"/>
    <property type="molecule type" value="Genomic_DNA"/>
</dbReference>
<evidence type="ECO:0000313" key="3">
    <source>
        <dbReference type="Proteomes" id="UP000217790"/>
    </source>
</evidence>
<feature type="chain" id="PRO_5013850383" evidence="1">
    <location>
        <begin position="32"/>
        <end position="227"/>
    </location>
</feature>
<feature type="signal peptide" evidence="1">
    <location>
        <begin position="1"/>
        <end position="31"/>
    </location>
</feature>
<gene>
    <name evidence="2" type="ORF">ARMGADRAFT_1035868</name>
</gene>
<dbReference type="OrthoDB" id="2152029at2759"/>
<evidence type="ECO:0000313" key="2">
    <source>
        <dbReference type="EMBL" id="PBK86150.1"/>
    </source>
</evidence>
<keyword evidence="3" id="KW-1185">Reference proteome</keyword>
<name>A0A2H3CWF2_ARMGA</name>
<accession>A0A2H3CWF2</accession>
<dbReference type="InParanoid" id="A0A2H3CWF2"/>
<dbReference type="Proteomes" id="UP000217790">
    <property type="component" value="Unassembled WGS sequence"/>
</dbReference>
<sequence>MLHPHPNIPTSVRPKIPFLGTLLISPWVCLAGDESFNINDPYDITSAHAFHSWGNTVLQHVDTQFGDPVGFSALKNWFDGVHELVGNVLVMSKVKECMYVEFIVMDGVTGVHDHMLFNFVITGEKTENLSPTTAVIVDCTKNVVLDLANMDFSSGPDNTAILQPPMWADPYSLAQNDEGRVRVKKGREWVEELDEDGDNKPKECESVTEWTKPTCMLNERPCIGWDA</sequence>
<evidence type="ECO:0000256" key="1">
    <source>
        <dbReference type="SAM" id="SignalP"/>
    </source>
</evidence>
<proteinExistence type="predicted"/>
<dbReference type="STRING" id="47427.A0A2H3CWF2"/>
<organism evidence="2 3">
    <name type="scientific">Armillaria gallica</name>
    <name type="common">Bulbous honey fungus</name>
    <name type="synonym">Armillaria bulbosa</name>
    <dbReference type="NCBI Taxonomy" id="47427"/>
    <lineage>
        <taxon>Eukaryota</taxon>
        <taxon>Fungi</taxon>
        <taxon>Dikarya</taxon>
        <taxon>Basidiomycota</taxon>
        <taxon>Agaricomycotina</taxon>
        <taxon>Agaricomycetes</taxon>
        <taxon>Agaricomycetidae</taxon>
        <taxon>Agaricales</taxon>
        <taxon>Marasmiineae</taxon>
        <taxon>Physalacriaceae</taxon>
        <taxon>Armillaria</taxon>
    </lineage>
</organism>